<evidence type="ECO:0000313" key="3">
    <source>
        <dbReference type="EMBL" id="GBF50112.1"/>
    </source>
</evidence>
<name>A0A2P2DZQ3_9LEPT</name>
<dbReference type="GO" id="GO:0080120">
    <property type="term" value="P:CAAX-box protein maturation"/>
    <property type="evidence" value="ECO:0007669"/>
    <property type="project" value="UniProtKB-ARBA"/>
</dbReference>
<feature type="domain" description="CAAX prenyl protease 2/Lysostaphin resistance protein A-like" evidence="2">
    <location>
        <begin position="128"/>
        <end position="222"/>
    </location>
</feature>
<reference evidence="3 4" key="1">
    <citation type="submission" date="2018-02" db="EMBL/GenBank/DDBJ databases">
        <title>Novel Leptospira species isolated from soil and water in Japan.</title>
        <authorList>
            <person name="Nakao R."/>
            <person name="Masuzawa T."/>
        </authorList>
    </citation>
    <scope>NUCLEOTIDE SEQUENCE [LARGE SCALE GENOMIC DNA]</scope>
    <source>
        <strain evidence="3 4">YH101</strain>
    </source>
</reference>
<keyword evidence="1" id="KW-1133">Transmembrane helix</keyword>
<accession>A0A2P2DZQ3</accession>
<dbReference type="PANTHER" id="PTHR39430">
    <property type="entry name" value="MEMBRANE-ASSOCIATED PROTEASE-RELATED"/>
    <property type="match status" value="1"/>
</dbReference>
<comment type="caution">
    <text evidence="3">The sequence shown here is derived from an EMBL/GenBank/DDBJ whole genome shotgun (WGS) entry which is preliminary data.</text>
</comment>
<feature type="transmembrane region" description="Helical" evidence="1">
    <location>
        <begin position="246"/>
        <end position="264"/>
    </location>
</feature>
<organism evidence="3 4">
    <name type="scientific">Leptospira ryugenii</name>
    <dbReference type="NCBI Taxonomy" id="1917863"/>
    <lineage>
        <taxon>Bacteria</taxon>
        <taxon>Pseudomonadati</taxon>
        <taxon>Spirochaetota</taxon>
        <taxon>Spirochaetia</taxon>
        <taxon>Leptospirales</taxon>
        <taxon>Leptospiraceae</taxon>
        <taxon>Leptospira</taxon>
    </lineage>
</organism>
<feature type="transmembrane region" description="Helical" evidence="1">
    <location>
        <begin position="88"/>
        <end position="110"/>
    </location>
</feature>
<dbReference type="GO" id="GO:0004175">
    <property type="term" value="F:endopeptidase activity"/>
    <property type="evidence" value="ECO:0007669"/>
    <property type="project" value="UniProtKB-ARBA"/>
</dbReference>
<feature type="transmembrane region" description="Helical" evidence="1">
    <location>
        <begin position="49"/>
        <end position="67"/>
    </location>
</feature>
<keyword evidence="4" id="KW-1185">Reference proteome</keyword>
<feature type="transmembrane region" description="Helical" evidence="1">
    <location>
        <begin position="186"/>
        <end position="205"/>
    </location>
</feature>
<feature type="transmembrane region" description="Helical" evidence="1">
    <location>
        <begin position="7"/>
        <end position="29"/>
    </location>
</feature>
<proteinExistence type="predicted"/>
<dbReference type="OrthoDB" id="324900at2"/>
<keyword evidence="1" id="KW-0472">Membrane</keyword>
<gene>
    <name evidence="3" type="ORF">LPTSP4_16360</name>
</gene>
<evidence type="ECO:0000259" key="2">
    <source>
        <dbReference type="Pfam" id="PF02517"/>
    </source>
</evidence>
<dbReference type="RefSeq" id="WP_108975579.1">
    <property type="nucleotide sequence ID" value="NZ_BFBB01000003.1"/>
</dbReference>
<sequence length="280" mass="32216">MNIYRKFSHFFLFGIALSLLLSAILYGMQMYFISLHSGEGLKPFTFSKILSRTATIVLFVSMVWFRKRVDQKSIISLGLSNFSQNKHYLMKGFLAGIVSLSLVVIVQLLVGASTWNPKAWGTFETIKFVYILFVVLLIGLVEELFFRGFLLQAWINELGTKKGALYTSLFFSLTHFIRPIHDPLLLIPEFIGLFLVGYALSLAFIYTKSLYLPIGIHAGWVFVAKMESQFVDRIPYEMHWVFGGERLVTSAIAWVFMALFLLFLKKSYDVNQNKMNWSLY</sequence>
<dbReference type="Pfam" id="PF02517">
    <property type="entry name" value="Rce1-like"/>
    <property type="match status" value="1"/>
</dbReference>
<dbReference type="Proteomes" id="UP000245133">
    <property type="component" value="Unassembled WGS sequence"/>
</dbReference>
<dbReference type="PANTHER" id="PTHR39430:SF1">
    <property type="entry name" value="PROTEASE"/>
    <property type="match status" value="1"/>
</dbReference>
<keyword evidence="1" id="KW-0812">Transmembrane</keyword>
<evidence type="ECO:0000313" key="4">
    <source>
        <dbReference type="Proteomes" id="UP000245133"/>
    </source>
</evidence>
<dbReference type="EMBL" id="BFBB01000003">
    <property type="protein sequence ID" value="GBF50112.1"/>
    <property type="molecule type" value="Genomic_DNA"/>
</dbReference>
<evidence type="ECO:0000256" key="1">
    <source>
        <dbReference type="SAM" id="Phobius"/>
    </source>
</evidence>
<protein>
    <recommendedName>
        <fullName evidence="2">CAAX prenyl protease 2/Lysostaphin resistance protein A-like domain-containing protein</fullName>
    </recommendedName>
</protein>
<feature type="transmembrane region" description="Helical" evidence="1">
    <location>
        <begin position="130"/>
        <end position="151"/>
    </location>
</feature>
<dbReference type="InterPro" id="IPR003675">
    <property type="entry name" value="Rce1/LyrA-like_dom"/>
</dbReference>
<dbReference type="AlphaFoldDB" id="A0A2P2DZQ3"/>